<dbReference type="PRINTS" id="PR01651">
    <property type="entry name" value="SECGEXPORT"/>
</dbReference>
<dbReference type="Proteomes" id="UP000824209">
    <property type="component" value="Unassembled WGS sequence"/>
</dbReference>
<evidence type="ECO:0000313" key="11">
    <source>
        <dbReference type="Proteomes" id="UP000824209"/>
    </source>
</evidence>
<gene>
    <name evidence="10" type="primary">secG</name>
    <name evidence="10" type="ORF">H9943_07235</name>
</gene>
<keyword evidence="6 9" id="KW-1133">Transmembrane helix</keyword>
<dbReference type="Pfam" id="PF03840">
    <property type="entry name" value="SecG"/>
    <property type="match status" value="1"/>
</dbReference>
<dbReference type="GO" id="GO:0009306">
    <property type="term" value="P:protein secretion"/>
    <property type="evidence" value="ECO:0007669"/>
    <property type="project" value="UniProtKB-UniRule"/>
</dbReference>
<comment type="function">
    <text evidence="9">Involved in protein export. Participates in an early event of protein translocation.</text>
</comment>
<protein>
    <recommendedName>
        <fullName evidence="9">Protein-export membrane protein SecG</fullName>
    </recommendedName>
</protein>
<dbReference type="NCBIfam" id="TIGR00810">
    <property type="entry name" value="secG"/>
    <property type="match status" value="1"/>
</dbReference>
<evidence type="ECO:0000256" key="3">
    <source>
        <dbReference type="ARBA" id="ARBA00022448"/>
    </source>
</evidence>
<keyword evidence="9" id="KW-1003">Cell membrane</keyword>
<evidence type="ECO:0000256" key="7">
    <source>
        <dbReference type="ARBA" id="ARBA00023010"/>
    </source>
</evidence>
<comment type="caution">
    <text evidence="10">The sequence shown here is derived from an EMBL/GenBank/DDBJ whole genome shotgun (WGS) entry which is preliminary data.</text>
</comment>
<keyword evidence="7 9" id="KW-0811">Translocation</keyword>
<keyword evidence="5 9" id="KW-0653">Protein transport</keyword>
<evidence type="ECO:0000256" key="4">
    <source>
        <dbReference type="ARBA" id="ARBA00022692"/>
    </source>
</evidence>
<comment type="similarity">
    <text evidence="2 9">Belongs to the SecG family.</text>
</comment>
<reference evidence="10" key="1">
    <citation type="journal article" date="2021" name="PeerJ">
        <title>Extensive microbial diversity within the chicken gut microbiome revealed by metagenomics and culture.</title>
        <authorList>
            <person name="Gilroy R."/>
            <person name="Ravi A."/>
            <person name="Getino M."/>
            <person name="Pursley I."/>
            <person name="Horton D.L."/>
            <person name="Alikhan N.F."/>
            <person name="Baker D."/>
            <person name="Gharbi K."/>
            <person name="Hall N."/>
            <person name="Watson M."/>
            <person name="Adriaenssens E.M."/>
            <person name="Foster-Nyarko E."/>
            <person name="Jarju S."/>
            <person name="Secka A."/>
            <person name="Antonio M."/>
            <person name="Oren A."/>
            <person name="Chaudhuri R.R."/>
            <person name="La Ragione R."/>
            <person name="Hildebrand F."/>
            <person name="Pallen M.J."/>
        </authorList>
    </citation>
    <scope>NUCLEOTIDE SEQUENCE</scope>
    <source>
        <strain evidence="10">ChiBcec8-14828</strain>
    </source>
</reference>
<proteinExistence type="inferred from homology"/>
<organism evidence="10 11">
    <name type="scientific">Candidatus Ruthenibacterium avium</name>
    <dbReference type="NCBI Taxonomy" id="2838751"/>
    <lineage>
        <taxon>Bacteria</taxon>
        <taxon>Bacillati</taxon>
        <taxon>Bacillota</taxon>
        <taxon>Clostridia</taxon>
        <taxon>Eubacteriales</taxon>
        <taxon>Oscillospiraceae</taxon>
        <taxon>Ruthenibacterium</taxon>
    </lineage>
</organism>
<comment type="subcellular location">
    <subcellularLocation>
        <location evidence="9">Cell membrane</location>
        <topology evidence="9">Multi-pass membrane protein</topology>
    </subcellularLocation>
    <subcellularLocation>
        <location evidence="1">Membrane</location>
        <topology evidence="1">Multi-pass membrane protein</topology>
    </subcellularLocation>
</comment>
<reference evidence="10" key="2">
    <citation type="submission" date="2021-04" db="EMBL/GenBank/DDBJ databases">
        <authorList>
            <person name="Gilroy R."/>
        </authorList>
    </citation>
    <scope>NUCLEOTIDE SEQUENCE</scope>
    <source>
        <strain evidence="10">ChiBcec8-14828</strain>
    </source>
</reference>
<dbReference type="AlphaFoldDB" id="A0A9D2S1R5"/>
<evidence type="ECO:0000256" key="1">
    <source>
        <dbReference type="ARBA" id="ARBA00004141"/>
    </source>
</evidence>
<evidence type="ECO:0000256" key="6">
    <source>
        <dbReference type="ARBA" id="ARBA00022989"/>
    </source>
</evidence>
<dbReference type="GO" id="GO:0015450">
    <property type="term" value="F:protein-transporting ATPase activity"/>
    <property type="evidence" value="ECO:0007669"/>
    <property type="project" value="UniProtKB-UniRule"/>
</dbReference>
<keyword evidence="3 9" id="KW-0813">Transport</keyword>
<evidence type="ECO:0000256" key="5">
    <source>
        <dbReference type="ARBA" id="ARBA00022927"/>
    </source>
</evidence>
<keyword evidence="8 9" id="KW-0472">Membrane</keyword>
<dbReference type="GO" id="GO:0005886">
    <property type="term" value="C:plasma membrane"/>
    <property type="evidence" value="ECO:0007669"/>
    <property type="project" value="UniProtKB-SubCell"/>
</dbReference>
<feature type="transmembrane region" description="Helical" evidence="9">
    <location>
        <begin position="58"/>
        <end position="80"/>
    </location>
</feature>
<evidence type="ECO:0000256" key="2">
    <source>
        <dbReference type="ARBA" id="ARBA00008445"/>
    </source>
</evidence>
<evidence type="ECO:0000256" key="9">
    <source>
        <dbReference type="RuleBase" id="RU365087"/>
    </source>
</evidence>
<evidence type="ECO:0000256" key="8">
    <source>
        <dbReference type="ARBA" id="ARBA00023136"/>
    </source>
</evidence>
<name>A0A9D2S1R5_9FIRM</name>
<keyword evidence="4 9" id="KW-0812">Transmembrane</keyword>
<evidence type="ECO:0000313" key="10">
    <source>
        <dbReference type="EMBL" id="HJB40174.1"/>
    </source>
</evidence>
<accession>A0A9D2S1R5</accession>
<sequence length="81" mass="8547">MGIFEIIGGALLIICCIVLIFLVLGQESKGRGLSGVIGGGEMVEDNRGRMGSSILAKYTKYAGIAFFVLAVLVSVFSIYLS</sequence>
<dbReference type="InterPro" id="IPR004692">
    <property type="entry name" value="SecG"/>
</dbReference>
<dbReference type="EMBL" id="DWYA01000060">
    <property type="protein sequence ID" value="HJB40174.1"/>
    <property type="molecule type" value="Genomic_DNA"/>
</dbReference>
<feature type="transmembrane region" description="Helical" evidence="9">
    <location>
        <begin position="6"/>
        <end position="24"/>
    </location>
</feature>